<evidence type="ECO:0008006" key="4">
    <source>
        <dbReference type="Google" id="ProtNLM"/>
    </source>
</evidence>
<evidence type="ECO:0000256" key="1">
    <source>
        <dbReference type="SAM" id="SignalP"/>
    </source>
</evidence>
<feature type="chain" id="PRO_5013161741" description="Cyanovirin-N domain-containing protein" evidence="1">
    <location>
        <begin position="19"/>
        <end position="160"/>
    </location>
</feature>
<proteinExistence type="predicted"/>
<dbReference type="Proteomes" id="UP000191285">
    <property type="component" value="Unassembled WGS sequence"/>
</dbReference>
<feature type="signal peptide" evidence="1">
    <location>
        <begin position="1"/>
        <end position="18"/>
    </location>
</feature>
<name>A0A1V6TKA5_9EURO</name>
<sequence length="160" mass="16465">MKISLALLTAVLNGLAVADSRVPNTSFICERSDASPYLHNVNEMIGNLNDASAGENVCNSGPVNGCGDTWTGYSGEGGAAFMVCGPGMRCSGDPGGMPCTGAGCGGIFAKFIGEDLESLRDECQGPDSDGDIRVGGRVVYEVSDDSDLDSDELKLFSKPG</sequence>
<accession>A0A1V6TKA5</accession>
<keyword evidence="1" id="KW-0732">Signal</keyword>
<evidence type="ECO:0000313" key="2">
    <source>
        <dbReference type="EMBL" id="OQE26832.1"/>
    </source>
</evidence>
<protein>
    <recommendedName>
        <fullName evidence="4">Cyanovirin-N domain-containing protein</fullName>
    </recommendedName>
</protein>
<reference evidence="3" key="1">
    <citation type="journal article" date="2017" name="Nat. Microbiol.">
        <title>Global analysis of biosynthetic gene clusters reveals vast potential of secondary metabolite production in Penicillium species.</title>
        <authorList>
            <person name="Nielsen J.C."/>
            <person name="Grijseels S."/>
            <person name="Prigent S."/>
            <person name="Ji B."/>
            <person name="Dainat J."/>
            <person name="Nielsen K.F."/>
            <person name="Frisvad J.C."/>
            <person name="Workman M."/>
            <person name="Nielsen J."/>
        </authorList>
    </citation>
    <scope>NUCLEOTIDE SEQUENCE [LARGE SCALE GENOMIC DNA]</scope>
    <source>
        <strain evidence="3">IBT 24891</strain>
    </source>
</reference>
<organism evidence="2 3">
    <name type="scientific">Penicillium steckii</name>
    <dbReference type="NCBI Taxonomy" id="303698"/>
    <lineage>
        <taxon>Eukaryota</taxon>
        <taxon>Fungi</taxon>
        <taxon>Dikarya</taxon>
        <taxon>Ascomycota</taxon>
        <taxon>Pezizomycotina</taxon>
        <taxon>Eurotiomycetes</taxon>
        <taxon>Eurotiomycetidae</taxon>
        <taxon>Eurotiales</taxon>
        <taxon>Aspergillaceae</taxon>
        <taxon>Penicillium</taxon>
    </lineage>
</organism>
<gene>
    <name evidence="2" type="ORF">PENSTE_c005G01586</name>
</gene>
<dbReference type="EMBL" id="MLKD01000005">
    <property type="protein sequence ID" value="OQE26832.1"/>
    <property type="molecule type" value="Genomic_DNA"/>
</dbReference>
<evidence type="ECO:0000313" key="3">
    <source>
        <dbReference type="Proteomes" id="UP000191285"/>
    </source>
</evidence>
<comment type="caution">
    <text evidence="2">The sequence shown here is derived from an EMBL/GenBank/DDBJ whole genome shotgun (WGS) entry which is preliminary data.</text>
</comment>
<keyword evidence="3" id="KW-1185">Reference proteome</keyword>
<dbReference type="AlphaFoldDB" id="A0A1V6TKA5"/>
<dbReference type="OrthoDB" id="4965949at2759"/>